<sequence length="287" mass="31795">MTQATSNLQASGLSDRYEIRQLEQRHVEWVAAIAAHANVYQGWCATLFAGQQARTTLAFAQSAAVTYKKTVELGFSYGIFDKEYQFKRVESVAAGGGLYFSEFDESDPELEVDSREKLNDAMDFPLVSYGMQYDASDPSPATILFTSLVKEVPVMGYVFGARPALTAEERAKREAEPDKSLEVKPNWGEVMGRNGTATKEEYAGKGLAKALAHWLLSDAKRKGYKKMVIGVNSLAVHHIYSNPPAPFKANVLMAYHCQDHEVEIDGKMVKLFANCKDAFRGSVEVLL</sequence>
<name>A0ACC1MKC2_9HYPO</name>
<evidence type="ECO:0000313" key="2">
    <source>
        <dbReference type="Proteomes" id="UP001143910"/>
    </source>
</evidence>
<dbReference type="Proteomes" id="UP001143910">
    <property type="component" value="Unassembled WGS sequence"/>
</dbReference>
<protein>
    <submittedName>
        <fullName evidence="1">Uncharacterized protein</fullName>
    </submittedName>
</protein>
<accession>A0ACC1MKC2</accession>
<organism evidence="1 2">
    <name type="scientific">Zarea fungicola</name>
    <dbReference type="NCBI Taxonomy" id="93591"/>
    <lineage>
        <taxon>Eukaryota</taxon>
        <taxon>Fungi</taxon>
        <taxon>Dikarya</taxon>
        <taxon>Ascomycota</taxon>
        <taxon>Pezizomycotina</taxon>
        <taxon>Sordariomycetes</taxon>
        <taxon>Hypocreomycetidae</taxon>
        <taxon>Hypocreales</taxon>
        <taxon>Cordycipitaceae</taxon>
        <taxon>Zarea</taxon>
    </lineage>
</organism>
<reference evidence="1" key="1">
    <citation type="submission" date="2022-08" db="EMBL/GenBank/DDBJ databases">
        <title>Genome Sequence of Lecanicillium fungicola.</title>
        <authorList>
            <person name="Buettner E."/>
        </authorList>
    </citation>
    <scope>NUCLEOTIDE SEQUENCE</scope>
    <source>
        <strain evidence="1">Babe33</strain>
    </source>
</reference>
<comment type="caution">
    <text evidence="1">The sequence shown here is derived from an EMBL/GenBank/DDBJ whole genome shotgun (WGS) entry which is preliminary data.</text>
</comment>
<keyword evidence="2" id="KW-1185">Reference proteome</keyword>
<proteinExistence type="predicted"/>
<gene>
    <name evidence="1" type="ORF">NQ176_g10036</name>
</gene>
<dbReference type="EMBL" id="JANJQO010002546">
    <property type="protein sequence ID" value="KAJ2966678.1"/>
    <property type="molecule type" value="Genomic_DNA"/>
</dbReference>
<evidence type="ECO:0000313" key="1">
    <source>
        <dbReference type="EMBL" id="KAJ2966678.1"/>
    </source>
</evidence>